<dbReference type="InterPro" id="IPR053139">
    <property type="entry name" value="Surface_bspA-like"/>
</dbReference>
<dbReference type="SUPFAM" id="SSF52058">
    <property type="entry name" value="L domain-like"/>
    <property type="match status" value="1"/>
</dbReference>
<accession>A0A412GXH3</accession>
<evidence type="ECO:0000313" key="4">
    <source>
        <dbReference type="Proteomes" id="UP000285864"/>
    </source>
</evidence>
<keyword evidence="4" id="KW-1185">Reference proteome</keyword>
<dbReference type="AlphaFoldDB" id="A0A412GXH3"/>
<evidence type="ECO:0000259" key="2">
    <source>
        <dbReference type="Pfam" id="PF07523"/>
    </source>
</evidence>
<gene>
    <name evidence="3" type="ORF">DWY20_02120</name>
</gene>
<dbReference type="Proteomes" id="UP000285864">
    <property type="component" value="Unassembled WGS sequence"/>
</dbReference>
<sequence length="484" mass="53717">MESMITRMEVFLNKKGKAAEQKFAEMVIIHYCFIIFLFSEDFMKRFLCYSLLLVSSVLLVVACKKDPIVEERKQTISPSDGSLDEHGKDDSSSTPEGTLTRIEIVSLPVQTTYLLHADTGLNLEGLVVEGIYDNGKRERLSVSADNILGFSTENVSEELPVTIVIDGKQASFTIKVVDYVIKDGVLTEVLMKEGKEYRLPTDVKVIASSAFASCSFNKIILNEGLEEIQADAFSNNPVKEIVFPESLKKIGEYCFYGCRNLIQLDLGHTQIKTIPMRALSNVAAETIVLPASLEKISSQSLLHTDNLRSIALPESLKKIGIEAFRESGLREVTLPNSIELIEERAFYLCRNLRQVKSTGILKQGVTGIMHHGIFQYCPDLSVVELPESVESVGQTLFSANVHLDVLTLGRNLKHLAFNALGNSSVKVFTVNAPEPPSLEIYSLPEQVEQVVVPKGALQAYNHKVDNESLRNSWGTLVGRMKENN</sequence>
<dbReference type="PANTHER" id="PTHR45661">
    <property type="entry name" value="SURFACE ANTIGEN"/>
    <property type="match status" value="1"/>
</dbReference>
<name>A0A412GXH3_9BACT</name>
<evidence type="ECO:0000256" key="1">
    <source>
        <dbReference type="SAM" id="MobiDB-lite"/>
    </source>
</evidence>
<evidence type="ECO:0000313" key="3">
    <source>
        <dbReference type="EMBL" id="RGR99596.1"/>
    </source>
</evidence>
<dbReference type="Pfam" id="PF07523">
    <property type="entry name" value="Big_3"/>
    <property type="match status" value="1"/>
</dbReference>
<feature type="domain" description="Ig-like" evidence="2">
    <location>
        <begin position="121"/>
        <end position="176"/>
    </location>
</feature>
<proteinExistence type="predicted"/>
<dbReference type="PANTHER" id="PTHR45661:SF3">
    <property type="entry name" value="IG-LIKE DOMAIN-CONTAINING PROTEIN"/>
    <property type="match status" value="1"/>
</dbReference>
<dbReference type="Gene3D" id="2.60.40.3630">
    <property type="match status" value="1"/>
</dbReference>
<feature type="region of interest" description="Disordered" evidence="1">
    <location>
        <begin position="74"/>
        <end position="96"/>
    </location>
</feature>
<dbReference type="Gene3D" id="3.80.10.10">
    <property type="entry name" value="Ribonuclease Inhibitor"/>
    <property type="match status" value="1"/>
</dbReference>
<reference evidence="3 4" key="1">
    <citation type="submission" date="2018-08" db="EMBL/GenBank/DDBJ databases">
        <title>A genome reference for cultivated species of the human gut microbiota.</title>
        <authorList>
            <person name="Zou Y."/>
            <person name="Xue W."/>
            <person name="Luo G."/>
        </authorList>
    </citation>
    <scope>NUCLEOTIDE SEQUENCE [LARGE SCALE GENOMIC DNA]</scope>
    <source>
        <strain evidence="3 4">AF24-2</strain>
    </source>
</reference>
<comment type="caution">
    <text evidence="3">The sequence shown here is derived from an EMBL/GenBank/DDBJ whole genome shotgun (WGS) entry which is preliminary data.</text>
</comment>
<protein>
    <recommendedName>
        <fullName evidence="2">Ig-like domain-containing protein</fullName>
    </recommendedName>
</protein>
<dbReference type="EMBL" id="QRUU01000005">
    <property type="protein sequence ID" value="RGR99596.1"/>
    <property type="molecule type" value="Genomic_DNA"/>
</dbReference>
<organism evidence="3 4">
    <name type="scientific">Phocaeicola coprocola</name>
    <dbReference type="NCBI Taxonomy" id="310298"/>
    <lineage>
        <taxon>Bacteria</taxon>
        <taxon>Pseudomonadati</taxon>
        <taxon>Bacteroidota</taxon>
        <taxon>Bacteroidia</taxon>
        <taxon>Bacteroidales</taxon>
        <taxon>Bacteroidaceae</taxon>
        <taxon>Phocaeicola</taxon>
    </lineage>
</organism>
<dbReference type="InterPro" id="IPR026906">
    <property type="entry name" value="LRR_5"/>
</dbReference>
<dbReference type="InterPro" id="IPR032675">
    <property type="entry name" value="LRR_dom_sf"/>
</dbReference>
<dbReference type="InterPro" id="IPR022038">
    <property type="entry name" value="Ig-like_bact"/>
</dbReference>
<dbReference type="Pfam" id="PF13306">
    <property type="entry name" value="LRR_5"/>
    <property type="match status" value="2"/>
</dbReference>